<sequence length="250" mass="28874">MHVPRSILRAGYFSQVKRTCDDVPMAFCSQAQLKGRSTMIKPRAYALLGVFFLYACASTPREEDVPEKFTPADLMLRAQESYDAGNITWARFYYQTVLDRFPNNESAVISAEFELAHILVKQKSWQDAYNRLMYILKKYEAAGSARLPPAYYKLTLIDLSRVKPHLNLETANTKATEYQKNYQEELKQRQELRQKLLQERTQKMLEALHQEETPEQDARDTAKKKTDQEEHTMRKANAPKTKASGEAPTP</sequence>
<protein>
    <recommendedName>
        <fullName evidence="4">Tetratricopeptide repeat protein</fullName>
    </recommendedName>
</protein>
<evidence type="ECO:0000313" key="2">
    <source>
        <dbReference type="EMBL" id="ACD71044.1"/>
    </source>
</evidence>
<name>A0A0H3BJA6_TREPS</name>
<evidence type="ECO:0000313" key="3">
    <source>
        <dbReference type="Proteomes" id="UP000001202"/>
    </source>
</evidence>
<evidence type="ECO:0000256" key="1">
    <source>
        <dbReference type="SAM" id="MobiDB-lite"/>
    </source>
</evidence>
<evidence type="ECO:0008006" key="4">
    <source>
        <dbReference type="Google" id="ProtNLM"/>
    </source>
</evidence>
<dbReference type="GeneID" id="93876392"/>
<dbReference type="PATRIC" id="fig|455434.6.peg.619"/>
<proteinExistence type="predicted"/>
<dbReference type="SMR" id="A0A0H3BJA6"/>
<dbReference type="InterPro" id="IPR011990">
    <property type="entry name" value="TPR-like_helical_dom_sf"/>
</dbReference>
<dbReference type="RefSeq" id="WP_010882071.1">
    <property type="nucleotide sequence ID" value="NC_010741.1"/>
</dbReference>
<feature type="region of interest" description="Disordered" evidence="1">
    <location>
        <begin position="201"/>
        <end position="250"/>
    </location>
</feature>
<dbReference type="KEGG" id="tpp:TPASS_0625"/>
<dbReference type="AlphaFoldDB" id="A0A0H3BJA6"/>
<reference evidence="2 3" key="1">
    <citation type="journal article" date="2008" name="BMC Microbiol.">
        <title>Complete genome sequence of Treponema pallidum ssp. pallidum strain SS14 determined with oligonucleotide arrays.</title>
        <authorList>
            <person name="Matejkova P."/>
            <person name="Strouhal M."/>
            <person name="Smajs D."/>
            <person name="Norris S.J."/>
            <person name="Palzkill T."/>
            <person name="Petrosino J.F."/>
            <person name="Sodergren E."/>
            <person name="Norton J.E."/>
            <person name="Singh J."/>
            <person name="Richmond T.A."/>
            <person name="Molla M.N."/>
            <person name="Albert T.J."/>
            <person name="Weinstock G.M."/>
        </authorList>
    </citation>
    <scope>NUCLEOTIDE SEQUENCE [LARGE SCALE GENOMIC DNA]</scope>
    <source>
        <strain evidence="2 3">SS14</strain>
    </source>
</reference>
<organism evidence="2 3">
    <name type="scientific">Treponema pallidum subsp. pallidum (strain SS14)</name>
    <dbReference type="NCBI Taxonomy" id="455434"/>
    <lineage>
        <taxon>Bacteria</taxon>
        <taxon>Pseudomonadati</taxon>
        <taxon>Spirochaetota</taxon>
        <taxon>Spirochaetia</taxon>
        <taxon>Spirochaetales</taxon>
        <taxon>Treponemataceae</taxon>
        <taxon>Treponema</taxon>
    </lineage>
</organism>
<accession>A0A0H3BJA6</accession>
<dbReference type="EMBL" id="CP000805">
    <property type="protein sequence ID" value="ACD71044.1"/>
    <property type="molecule type" value="Genomic_DNA"/>
</dbReference>
<feature type="compositionally biased region" description="Basic and acidic residues" evidence="1">
    <location>
        <begin position="201"/>
        <end position="233"/>
    </location>
</feature>
<gene>
    <name evidence="2" type="ordered locus">TPASS_0625</name>
</gene>
<dbReference type="Proteomes" id="UP000001202">
    <property type="component" value="Chromosome"/>
</dbReference>
<dbReference type="Gene3D" id="1.25.40.10">
    <property type="entry name" value="Tetratricopeptide repeat domain"/>
    <property type="match status" value="1"/>
</dbReference>